<dbReference type="Proteomes" id="UP000222106">
    <property type="component" value="Unassembled WGS sequence"/>
</dbReference>
<keyword evidence="7" id="KW-1185">Reference proteome</keyword>
<dbReference type="Gene3D" id="3.40.50.1390">
    <property type="entry name" value="Resolvase, N-terminal catalytic domain"/>
    <property type="match status" value="1"/>
</dbReference>
<organism evidence="6 7">
    <name type="scientific">Georgenia soli</name>
    <dbReference type="NCBI Taxonomy" id="638953"/>
    <lineage>
        <taxon>Bacteria</taxon>
        <taxon>Bacillati</taxon>
        <taxon>Actinomycetota</taxon>
        <taxon>Actinomycetes</taxon>
        <taxon>Micrococcales</taxon>
        <taxon>Bogoriellaceae</taxon>
        <taxon>Georgenia</taxon>
    </lineage>
</organism>
<evidence type="ECO:0000256" key="3">
    <source>
        <dbReference type="SAM" id="Coils"/>
    </source>
</evidence>
<evidence type="ECO:0000313" key="6">
    <source>
        <dbReference type="EMBL" id="PFG40609.1"/>
    </source>
</evidence>
<dbReference type="InterPro" id="IPR050639">
    <property type="entry name" value="SSR_resolvase"/>
</dbReference>
<dbReference type="Gene3D" id="3.90.1750.20">
    <property type="entry name" value="Putative Large Serine Recombinase, Chain B, Domain 2"/>
    <property type="match status" value="1"/>
</dbReference>
<dbReference type="EMBL" id="PDJI01000004">
    <property type="protein sequence ID" value="PFG40609.1"/>
    <property type="molecule type" value="Genomic_DNA"/>
</dbReference>
<dbReference type="InterPro" id="IPR036162">
    <property type="entry name" value="Resolvase-like_N_sf"/>
</dbReference>
<proteinExistence type="predicted"/>
<evidence type="ECO:0000256" key="2">
    <source>
        <dbReference type="ARBA" id="ARBA00023172"/>
    </source>
</evidence>
<comment type="caution">
    <text evidence="6">The sequence shown here is derived from an EMBL/GenBank/DDBJ whole genome shotgun (WGS) entry which is preliminary data.</text>
</comment>
<dbReference type="PROSITE" id="PS51736">
    <property type="entry name" value="RECOMBINASES_3"/>
    <property type="match status" value="1"/>
</dbReference>
<evidence type="ECO:0000259" key="5">
    <source>
        <dbReference type="PROSITE" id="PS51737"/>
    </source>
</evidence>
<feature type="domain" description="Recombinase" evidence="5">
    <location>
        <begin position="162"/>
        <end position="296"/>
    </location>
</feature>
<feature type="domain" description="Resolvase/invertase-type recombinase catalytic" evidence="4">
    <location>
        <begin position="8"/>
        <end position="154"/>
    </location>
</feature>
<feature type="coiled-coil region" evidence="3">
    <location>
        <begin position="382"/>
        <end position="421"/>
    </location>
</feature>
<evidence type="ECO:0000259" key="4">
    <source>
        <dbReference type="PROSITE" id="PS51736"/>
    </source>
</evidence>
<gene>
    <name evidence="6" type="ORF">ATJ97_3140</name>
</gene>
<dbReference type="Pfam" id="PF00239">
    <property type="entry name" value="Resolvase"/>
    <property type="match status" value="1"/>
</dbReference>
<dbReference type="InterPro" id="IPR006119">
    <property type="entry name" value="Resolv_N"/>
</dbReference>
<keyword evidence="2" id="KW-0233">DNA recombination</keyword>
<evidence type="ECO:0000256" key="1">
    <source>
        <dbReference type="ARBA" id="ARBA00023125"/>
    </source>
</evidence>
<dbReference type="AlphaFoldDB" id="A0A2A9EQX5"/>
<dbReference type="InterPro" id="IPR038109">
    <property type="entry name" value="DNA_bind_recomb_sf"/>
</dbReference>
<dbReference type="InterPro" id="IPR011109">
    <property type="entry name" value="DNA_bind_recombinase_dom"/>
</dbReference>
<protein>
    <submittedName>
        <fullName evidence="6">DNA invertase Pin-like site-specific DNA recombinase</fullName>
    </submittedName>
</protein>
<dbReference type="GO" id="GO:0000150">
    <property type="term" value="F:DNA strand exchange activity"/>
    <property type="evidence" value="ECO:0007669"/>
    <property type="project" value="InterPro"/>
</dbReference>
<reference evidence="6 7" key="1">
    <citation type="submission" date="2017-10" db="EMBL/GenBank/DDBJ databases">
        <title>Sequencing the genomes of 1000 actinobacteria strains.</title>
        <authorList>
            <person name="Klenk H.-P."/>
        </authorList>
    </citation>
    <scope>NUCLEOTIDE SEQUENCE [LARGE SCALE GENOMIC DNA]</scope>
    <source>
        <strain evidence="6 7">DSM 21838</strain>
    </source>
</reference>
<dbReference type="CDD" id="cd00338">
    <property type="entry name" value="Ser_Recombinase"/>
    <property type="match status" value="1"/>
</dbReference>
<dbReference type="PANTHER" id="PTHR30461">
    <property type="entry name" value="DNA-INVERTASE FROM LAMBDOID PROPHAGE"/>
    <property type="match status" value="1"/>
</dbReference>
<keyword evidence="3" id="KW-0175">Coiled coil</keyword>
<dbReference type="GO" id="GO:0003677">
    <property type="term" value="F:DNA binding"/>
    <property type="evidence" value="ECO:0007669"/>
    <property type="project" value="UniProtKB-KW"/>
</dbReference>
<dbReference type="Pfam" id="PF07508">
    <property type="entry name" value="Recombinase"/>
    <property type="match status" value="1"/>
</dbReference>
<sequence length="507" mass="57025">MLSCMSRRCAVYARISVSSEESVSIERQLRAAEQYVAARGWQVVVTYTDDGVSATRNRPEDRTGWRALMDSTETFDAVIIWKIDRLARRITDFWSTVQVLEERDRSLVSIQDNLDMSTTVGQIVAGVMAGFAQMEAEAIRDRVTAARRHLLHNGRIPGGTIPYGWRTVPNPDGAGRVLAQDPERIEYVRGAVERVQHGASIYSVVQWLDDVSAPLPRASQKGRKRTGWHYGTVERLIRNPVLAGMLPYNPGNATKVRGEDVVRDEHGLPVVDEKVALLPVAEWRALVRQLDERDSGQSKPRALRSKTSPLLSGLVWCAMHDDAPVRMHRGTTQKRHSYYCPKCHQAISNIEPHVIEQFLALKGEHVRWSVVEEVYEGGAALLPEIEQRLDELDAAIRGASSRDERRRLQDQQATLLDLRDEKRAEAPQVVLREVQSTHTYGEDWAEATTVEEQRAVLDDALEAIEVRRGRVGRGLDTSRLTFRWKMPHQLGAVAAPSDEELASWAAS</sequence>
<dbReference type="SUPFAM" id="SSF53041">
    <property type="entry name" value="Resolvase-like"/>
    <property type="match status" value="1"/>
</dbReference>
<evidence type="ECO:0000313" key="7">
    <source>
        <dbReference type="Proteomes" id="UP000222106"/>
    </source>
</evidence>
<dbReference type="SMART" id="SM00857">
    <property type="entry name" value="Resolvase"/>
    <property type="match status" value="1"/>
</dbReference>
<dbReference type="PANTHER" id="PTHR30461:SF2">
    <property type="entry name" value="SERINE RECOMBINASE PINE-RELATED"/>
    <property type="match status" value="1"/>
</dbReference>
<name>A0A2A9EQX5_9MICO</name>
<keyword evidence="1" id="KW-0238">DNA-binding</keyword>
<dbReference type="OrthoDB" id="4500247at2"/>
<dbReference type="PROSITE" id="PS51737">
    <property type="entry name" value="RECOMBINASE_DNA_BIND"/>
    <property type="match status" value="1"/>
</dbReference>
<accession>A0A2A9EQX5</accession>